<dbReference type="CDD" id="cd00093">
    <property type="entry name" value="HTH_XRE"/>
    <property type="match status" value="1"/>
</dbReference>
<reference evidence="3" key="1">
    <citation type="submission" date="2023-04" db="EMBL/GenBank/DDBJ databases">
        <title>Complete genome sequence of a phthalic acid esters degrading bacterial strain.</title>
        <authorList>
            <person name="Weng L."/>
            <person name="Jia Y."/>
            <person name="Ren L."/>
        </authorList>
    </citation>
    <scope>NUCLEOTIDE SEQUENCE</scope>
    <source>
        <strain evidence="3">RL-LY01</strain>
    </source>
</reference>
<proteinExistence type="predicted"/>
<organism evidence="3 4">
    <name type="scientific">Gordonia hongkongensis</name>
    <dbReference type="NCBI Taxonomy" id="1701090"/>
    <lineage>
        <taxon>Bacteria</taxon>
        <taxon>Bacillati</taxon>
        <taxon>Actinomycetota</taxon>
        <taxon>Actinomycetes</taxon>
        <taxon>Mycobacteriales</taxon>
        <taxon>Gordoniaceae</taxon>
        <taxon>Gordonia</taxon>
    </lineage>
</organism>
<dbReference type="RefSeq" id="WP_165630059.1">
    <property type="nucleotide sequence ID" value="NZ_CP121270.1"/>
</dbReference>
<dbReference type="Proteomes" id="UP001213504">
    <property type="component" value="Chromosome"/>
</dbReference>
<accession>A0AAX3T1C4</accession>
<dbReference type="InterPro" id="IPR050807">
    <property type="entry name" value="TransReg_Diox_bact_type"/>
</dbReference>
<dbReference type="GO" id="GO:0005829">
    <property type="term" value="C:cytosol"/>
    <property type="evidence" value="ECO:0007669"/>
    <property type="project" value="TreeGrafter"/>
</dbReference>
<dbReference type="PANTHER" id="PTHR46797">
    <property type="entry name" value="HTH-TYPE TRANSCRIPTIONAL REGULATOR"/>
    <property type="match status" value="1"/>
</dbReference>
<name>A0AAX3T1C4_9ACTN</name>
<dbReference type="InterPro" id="IPR001387">
    <property type="entry name" value="Cro/C1-type_HTH"/>
</dbReference>
<dbReference type="PANTHER" id="PTHR46797:SF1">
    <property type="entry name" value="METHYLPHOSPHONATE SYNTHASE"/>
    <property type="match status" value="1"/>
</dbReference>
<evidence type="ECO:0000259" key="2">
    <source>
        <dbReference type="PROSITE" id="PS50943"/>
    </source>
</evidence>
<dbReference type="PROSITE" id="PS50943">
    <property type="entry name" value="HTH_CROC1"/>
    <property type="match status" value="1"/>
</dbReference>
<keyword evidence="1" id="KW-0238">DNA-binding</keyword>
<dbReference type="GO" id="GO:0003700">
    <property type="term" value="F:DNA-binding transcription factor activity"/>
    <property type="evidence" value="ECO:0007669"/>
    <property type="project" value="TreeGrafter"/>
</dbReference>
<dbReference type="EMBL" id="CP121270">
    <property type="protein sequence ID" value="WFP22919.1"/>
    <property type="molecule type" value="Genomic_DNA"/>
</dbReference>
<dbReference type="SUPFAM" id="SSF47413">
    <property type="entry name" value="lambda repressor-like DNA-binding domains"/>
    <property type="match status" value="1"/>
</dbReference>
<dbReference type="Gene3D" id="1.10.260.40">
    <property type="entry name" value="lambda repressor-like DNA-binding domains"/>
    <property type="match status" value="1"/>
</dbReference>
<evidence type="ECO:0000313" key="3">
    <source>
        <dbReference type="EMBL" id="WFP22919.1"/>
    </source>
</evidence>
<evidence type="ECO:0000256" key="1">
    <source>
        <dbReference type="ARBA" id="ARBA00023125"/>
    </source>
</evidence>
<evidence type="ECO:0000313" key="4">
    <source>
        <dbReference type="Proteomes" id="UP001213504"/>
    </source>
</evidence>
<sequence length="79" mass="8604">MVQSEDETNAALLRKLGENLRRFREAAGKSQDALANDTGLHRTYVGAVERGEKNPTFITLTKYADGVGRSVADLVAELP</sequence>
<dbReference type="GO" id="GO:0003677">
    <property type="term" value="F:DNA binding"/>
    <property type="evidence" value="ECO:0007669"/>
    <property type="project" value="UniProtKB-KW"/>
</dbReference>
<feature type="domain" description="HTH cro/C1-type" evidence="2">
    <location>
        <begin position="20"/>
        <end position="74"/>
    </location>
</feature>
<dbReference type="AlphaFoldDB" id="A0AAX3T1C4"/>
<gene>
    <name evidence="3" type="ORF">P9A14_11900</name>
</gene>
<dbReference type="SMART" id="SM00530">
    <property type="entry name" value="HTH_XRE"/>
    <property type="match status" value="1"/>
</dbReference>
<dbReference type="Pfam" id="PF01381">
    <property type="entry name" value="HTH_3"/>
    <property type="match status" value="1"/>
</dbReference>
<protein>
    <submittedName>
        <fullName evidence="3">Helix-turn-helix transcriptional regulator</fullName>
    </submittedName>
</protein>
<dbReference type="InterPro" id="IPR010982">
    <property type="entry name" value="Lambda_DNA-bd_dom_sf"/>
</dbReference>